<reference evidence="2 3" key="1">
    <citation type="submission" date="2015-09" db="EMBL/GenBank/DDBJ databases">
        <title>Sorangium comparison.</title>
        <authorList>
            <person name="Zaburannyi N."/>
            <person name="Bunk B."/>
            <person name="Overmann J."/>
            <person name="Mueller R."/>
        </authorList>
    </citation>
    <scope>NUCLEOTIDE SEQUENCE [LARGE SCALE GENOMIC DNA]</scope>
    <source>
        <strain evidence="2 3">So ce26</strain>
    </source>
</reference>
<dbReference type="GO" id="GO:0005829">
    <property type="term" value="C:cytosol"/>
    <property type="evidence" value="ECO:0007669"/>
    <property type="project" value="TreeGrafter"/>
</dbReference>
<dbReference type="Pfam" id="PF01584">
    <property type="entry name" value="CheW"/>
    <property type="match status" value="1"/>
</dbReference>
<dbReference type="PANTHER" id="PTHR22617:SF23">
    <property type="entry name" value="CHEMOTAXIS PROTEIN CHEW"/>
    <property type="match status" value="1"/>
</dbReference>
<dbReference type="GO" id="GO:0006935">
    <property type="term" value="P:chemotaxis"/>
    <property type="evidence" value="ECO:0007669"/>
    <property type="project" value="InterPro"/>
</dbReference>
<dbReference type="InterPro" id="IPR039315">
    <property type="entry name" value="CheW"/>
</dbReference>
<evidence type="ECO:0000313" key="3">
    <source>
        <dbReference type="Proteomes" id="UP000238348"/>
    </source>
</evidence>
<proteinExistence type="predicted"/>
<dbReference type="SUPFAM" id="SSF50341">
    <property type="entry name" value="CheW-like"/>
    <property type="match status" value="1"/>
</dbReference>
<feature type="domain" description="CheW-like" evidence="1">
    <location>
        <begin position="1"/>
        <end position="138"/>
    </location>
</feature>
<dbReference type="SMART" id="SM00260">
    <property type="entry name" value="CheW"/>
    <property type="match status" value="1"/>
</dbReference>
<dbReference type="EMBL" id="CP012673">
    <property type="protein sequence ID" value="AUX42715.1"/>
    <property type="molecule type" value="Genomic_DNA"/>
</dbReference>
<dbReference type="RefSeq" id="WP_234023842.1">
    <property type="nucleotide sequence ID" value="NZ_CP012673.1"/>
</dbReference>
<evidence type="ECO:0000259" key="1">
    <source>
        <dbReference type="PROSITE" id="PS50851"/>
    </source>
</evidence>
<name>A0A2L0ETV3_SORCE</name>
<sequence>MRALVVRVRSWMCALPLSAVVETMRVLPIRSIPGAPRFVRGLAVVRGAHVPVVDVAALLGVADGRRGARLVSVRAGARPLALEVDDVLGIERLDAAALERTPPLLSAALPDCVDSLGMLDGQALALIETARLLPEGAWPSLDGGAA</sequence>
<protein>
    <submittedName>
        <fullName evidence="2">Chemotaxis protein W</fullName>
    </submittedName>
</protein>
<dbReference type="Proteomes" id="UP000238348">
    <property type="component" value="Chromosome"/>
</dbReference>
<dbReference type="AlphaFoldDB" id="A0A2L0ETV3"/>
<dbReference type="Gene3D" id="2.40.50.180">
    <property type="entry name" value="CheA-289, Domain 4"/>
    <property type="match status" value="1"/>
</dbReference>
<dbReference type="PANTHER" id="PTHR22617">
    <property type="entry name" value="CHEMOTAXIS SENSOR HISTIDINE KINASE-RELATED"/>
    <property type="match status" value="1"/>
</dbReference>
<dbReference type="InterPro" id="IPR036061">
    <property type="entry name" value="CheW-like_dom_sf"/>
</dbReference>
<evidence type="ECO:0000313" key="2">
    <source>
        <dbReference type="EMBL" id="AUX42715.1"/>
    </source>
</evidence>
<dbReference type="InterPro" id="IPR002545">
    <property type="entry name" value="CheW-lke_dom"/>
</dbReference>
<dbReference type="Gene3D" id="2.30.30.40">
    <property type="entry name" value="SH3 Domains"/>
    <property type="match status" value="1"/>
</dbReference>
<accession>A0A2L0ETV3</accession>
<gene>
    <name evidence="2" type="ORF">SOCE26_041480</name>
</gene>
<organism evidence="2 3">
    <name type="scientific">Sorangium cellulosum</name>
    <name type="common">Polyangium cellulosum</name>
    <dbReference type="NCBI Taxonomy" id="56"/>
    <lineage>
        <taxon>Bacteria</taxon>
        <taxon>Pseudomonadati</taxon>
        <taxon>Myxococcota</taxon>
        <taxon>Polyangia</taxon>
        <taxon>Polyangiales</taxon>
        <taxon>Polyangiaceae</taxon>
        <taxon>Sorangium</taxon>
    </lineage>
</organism>
<dbReference type="GO" id="GO:0007165">
    <property type="term" value="P:signal transduction"/>
    <property type="evidence" value="ECO:0007669"/>
    <property type="project" value="InterPro"/>
</dbReference>
<dbReference type="PROSITE" id="PS50851">
    <property type="entry name" value="CHEW"/>
    <property type="match status" value="1"/>
</dbReference>